<reference evidence="1" key="2">
    <citation type="submission" date="2020-05" db="UniProtKB">
        <authorList>
            <consortium name="EnsemblMetazoa"/>
        </authorList>
    </citation>
    <scope>IDENTIFICATION</scope>
    <source>
        <strain evidence="1">IAEA</strain>
    </source>
</reference>
<proteinExistence type="predicted"/>
<keyword evidence="2" id="KW-1185">Reference proteome</keyword>
<dbReference type="EnsemblMetazoa" id="GPPI048452-RA">
    <property type="protein sequence ID" value="GPPI048452-PA"/>
    <property type="gene ID" value="GPPI048452"/>
</dbReference>
<name>A0A1B0C3Y1_9MUSC</name>
<sequence length="97" mass="10010">MLAAAMAIIDSNSTHHRTVVNVMMHVSTVINAAGATGDNNKSTIIPAIVASYITINVVGSTNDTIGAIIKRTTSNAIAISTSSTTITTISEVSYDCL</sequence>
<evidence type="ECO:0000313" key="2">
    <source>
        <dbReference type="Proteomes" id="UP000092460"/>
    </source>
</evidence>
<evidence type="ECO:0000313" key="1">
    <source>
        <dbReference type="EnsemblMetazoa" id="GPPI048452-PA"/>
    </source>
</evidence>
<reference evidence="2" key="1">
    <citation type="submission" date="2015-01" db="EMBL/GenBank/DDBJ databases">
        <authorList>
            <person name="Aksoy S."/>
            <person name="Warren W."/>
            <person name="Wilson R.K."/>
        </authorList>
    </citation>
    <scope>NUCLEOTIDE SEQUENCE [LARGE SCALE GENOMIC DNA]</scope>
    <source>
        <strain evidence="2">IAEA</strain>
    </source>
</reference>
<dbReference type="VEuPathDB" id="VectorBase:GPPI048452"/>
<accession>A0A1B0C3Y1</accession>
<protein>
    <submittedName>
        <fullName evidence="1">Uncharacterized protein</fullName>
    </submittedName>
</protein>
<dbReference type="AlphaFoldDB" id="A0A1B0C3Y1"/>
<dbReference type="EMBL" id="JXJN01025180">
    <property type="status" value="NOT_ANNOTATED_CDS"/>
    <property type="molecule type" value="Genomic_DNA"/>
</dbReference>
<dbReference type="Proteomes" id="UP000092460">
    <property type="component" value="Unassembled WGS sequence"/>
</dbReference>
<organism evidence="1 2">
    <name type="scientific">Glossina palpalis gambiensis</name>
    <dbReference type="NCBI Taxonomy" id="67801"/>
    <lineage>
        <taxon>Eukaryota</taxon>
        <taxon>Metazoa</taxon>
        <taxon>Ecdysozoa</taxon>
        <taxon>Arthropoda</taxon>
        <taxon>Hexapoda</taxon>
        <taxon>Insecta</taxon>
        <taxon>Pterygota</taxon>
        <taxon>Neoptera</taxon>
        <taxon>Endopterygota</taxon>
        <taxon>Diptera</taxon>
        <taxon>Brachycera</taxon>
        <taxon>Muscomorpha</taxon>
        <taxon>Hippoboscoidea</taxon>
        <taxon>Glossinidae</taxon>
        <taxon>Glossina</taxon>
    </lineage>
</organism>